<dbReference type="PROSITE" id="PS50093">
    <property type="entry name" value="PKD"/>
    <property type="match status" value="1"/>
</dbReference>
<dbReference type="CDD" id="cd00146">
    <property type="entry name" value="PKD"/>
    <property type="match status" value="1"/>
</dbReference>
<proteinExistence type="predicted"/>
<reference evidence="4" key="1">
    <citation type="journal article" date="2019" name="Int. J. Syst. Evol. Microbiol.">
        <title>The Global Catalogue of Microorganisms (GCM) 10K type strain sequencing project: providing services to taxonomists for standard genome sequencing and annotation.</title>
        <authorList>
            <consortium name="The Broad Institute Genomics Platform"/>
            <consortium name="The Broad Institute Genome Sequencing Center for Infectious Disease"/>
            <person name="Wu L."/>
            <person name="Ma J."/>
        </authorList>
    </citation>
    <scope>NUCLEOTIDE SEQUENCE [LARGE SCALE GENOMIC DNA]</scope>
    <source>
        <strain evidence="4">CECT 8979</strain>
    </source>
</reference>
<dbReference type="InterPro" id="IPR022409">
    <property type="entry name" value="PKD/Chitinase_dom"/>
</dbReference>
<evidence type="ECO:0000256" key="1">
    <source>
        <dbReference type="SAM" id="SignalP"/>
    </source>
</evidence>
<feature type="chain" id="PRO_5047499822" evidence="1">
    <location>
        <begin position="21"/>
        <end position="878"/>
    </location>
</feature>
<dbReference type="InterPro" id="IPR000601">
    <property type="entry name" value="PKD_dom"/>
</dbReference>
<dbReference type="InterPro" id="IPR013783">
    <property type="entry name" value="Ig-like_fold"/>
</dbReference>
<dbReference type="Gene3D" id="2.60.40.10">
    <property type="entry name" value="Immunoglobulins"/>
    <property type="match status" value="1"/>
</dbReference>
<keyword evidence="4" id="KW-1185">Reference proteome</keyword>
<dbReference type="EMBL" id="JBHSAT010000004">
    <property type="protein sequence ID" value="MFC3876092.1"/>
    <property type="molecule type" value="Genomic_DNA"/>
</dbReference>
<dbReference type="InterPro" id="IPR015943">
    <property type="entry name" value="WD40/YVTN_repeat-like_dom_sf"/>
</dbReference>
<dbReference type="SUPFAM" id="SSF49299">
    <property type="entry name" value="PKD domain"/>
    <property type="match status" value="1"/>
</dbReference>
<gene>
    <name evidence="3" type="ORF">ACFOSX_02515</name>
</gene>
<dbReference type="NCBIfam" id="TIGR04131">
    <property type="entry name" value="Bac_Flav_CTERM"/>
    <property type="match status" value="1"/>
</dbReference>
<dbReference type="Pfam" id="PF18911">
    <property type="entry name" value="PKD_4"/>
    <property type="match status" value="1"/>
</dbReference>
<evidence type="ECO:0000313" key="4">
    <source>
        <dbReference type="Proteomes" id="UP001595812"/>
    </source>
</evidence>
<keyword evidence="1" id="KW-0732">Signal</keyword>
<evidence type="ECO:0000313" key="3">
    <source>
        <dbReference type="EMBL" id="MFC3876092.1"/>
    </source>
</evidence>
<organism evidence="3 4">
    <name type="scientific">Winogradskyella maritima</name>
    <dbReference type="NCBI Taxonomy" id="1517766"/>
    <lineage>
        <taxon>Bacteria</taxon>
        <taxon>Pseudomonadati</taxon>
        <taxon>Bacteroidota</taxon>
        <taxon>Flavobacteriia</taxon>
        <taxon>Flavobacteriales</taxon>
        <taxon>Flavobacteriaceae</taxon>
        <taxon>Winogradskyella</taxon>
    </lineage>
</organism>
<comment type="caution">
    <text evidence="3">The sequence shown here is derived from an EMBL/GenBank/DDBJ whole genome shotgun (WGS) entry which is preliminary data.</text>
</comment>
<feature type="domain" description="PKD" evidence="2">
    <location>
        <begin position="368"/>
        <end position="445"/>
    </location>
</feature>
<dbReference type="SMART" id="SM00089">
    <property type="entry name" value="PKD"/>
    <property type="match status" value="1"/>
</dbReference>
<name>A0ABV8ADC1_9FLAO</name>
<evidence type="ECO:0000259" key="2">
    <source>
        <dbReference type="PROSITE" id="PS50093"/>
    </source>
</evidence>
<dbReference type="InterPro" id="IPR026341">
    <property type="entry name" value="T9SS_type_B"/>
</dbReference>
<sequence length="878" mass="97636">MRLIYVFLLLCSFSFSQNEANHWYFGEFAGLRFTGAENPSILLDGELNTGEGCATISDTNGDLLFYTDGITVFNKNHNVMENGNDLNGNYTSTNSAIIIPKPNSENIYYIFTTDAQGGPNGLQYTEVDMSLDSGLGAVTDDKNIMLFTPISEKLSAIQNSSSTGYWVVAHKYGNNHFLSYRISSNGVDTIPVVSTVGSPINVTGDGFTTLGQMKITPDGRKLVMGIPNSSFELYDFNNENGSISNSVSIGFFHPTSNQLVTQPYGFEFSPDGKLLYVSSGSGIFQFDITTTAGILDSQYTVKLNTDSTFGYGGLQLAPNGKIYVSEWDNSFLHVINSPNNLQENCNYEEDGLYLGGRKSLLGLPPFIQSFFYSGFQADNTCEGEITLFNANIGEPYDSILWDFGDGNTSTTENPTHFYDTSGNYEVTLSINSNGNTYNQSRIVTVNEIPIVESIVELSQCDNDLDGISSFNLNEASSLISINHENENITFYETLIDAENKTNIITNISAYTNEIPSIDVVFARIENDNFCFSTSIVNLLVSTTQIPENFLINLYSCDEGSNENLGIASFNLNSTIVDIKNLFPTEQELSITFYRNIPDALLESNTIINTSNYRNINSPNVEYIYVRVENSIDNSCLGVGRHIKLNVLDNPVFEELPEQIFICSNSTIDLIADQGYDSYLWSTGDATQILNVDQAGDFTLTASLIYDDVACVTVKTVTVFESETPIISDIDIVDWTNNNNIITVLTQNNGDFEYSIDGINYQDENYFNNLQAGAYIVFVRDKNNCGLVSKDVFLLNFPRFFTPNGDGVNDFWQLNNATQEPLNIIYIFNRFGMLITELSANQRGWDGTFNGKKLPTADYWFILERQNGLTYTGHFTLKR</sequence>
<dbReference type="RefSeq" id="WP_386096687.1">
    <property type="nucleotide sequence ID" value="NZ_JBHSAT010000004.1"/>
</dbReference>
<accession>A0ABV8ADC1</accession>
<dbReference type="SUPFAM" id="SSF63829">
    <property type="entry name" value="Calcium-dependent phosphotriesterase"/>
    <property type="match status" value="1"/>
</dbReference>
<feature type="signal peptide" evidence="1">
    <location>
        <begin position="1"/>
        <end position="20"/>
    </location>
</feature>
<dbReference type="Gene3D" id="2.130.10.10">
    <property type="entry name" value="YVTN repeat-like/Quinoprotein amine dehydrogenase"/>
    <property type="match status" value="1"/>
</dbReference>
<protein>
    <submittedName>
        <fullName evidence="3">T9SS type B sorting domain-containing protein</fullName>
    </submittedName>
</protein>
<dbReference type="Pfam" id="PF13585">
    <property type="entry name" value="CHU_C"/>
    <property type="match status" value="1"/>
</dbReference>
<dbReference type="Proteomes" id="UP001595812">
    <property type="component" value="Unassembled WGS sequence"/>
</dbReference>
<dbReference type="InterPro" id="IPR035986">
    <property type="entry name" value="PKD_dom_sf"/>
</dbReference>